<evidence type="ECO:0000313" key="3">
    <source>
        <dbReference type="Proteomes" id="UP000717328"/>
    </source>
</evidence>
<keyword evidence="3" id="KW-1185">Reference proteome</keyword>
<dbReference type="Pfam" id="PF09692">
    <property type="entry name" value="Arb1"/>
    <property type="match status" value="1"/>
</dbReference>
<evidence type="ECO:0000313" key="2">
    <source>
        <dbReference type="EMBL" id="KAG5639705.1"/>
    </source>
</evidence>
<evidence type="ECO:0000256" key="1">
    <source>
        <dbReference type="SAM" id="MobiDB-lite"/>
    </source>
</evidence>
<sequence length="324" mass="36089">MHAPSYDRNLVNMPRLLTFFVQFILRNHVFPEHEMESAFKRSLDIIALAQKELILTSKIAKQLPDDFSQACRAIWGQKSDGIVFVPTLAAEDTSENEEVTKAVQQFEEDLKADNIDILRGSETVPDAGNPSEWPIGSWTDSQSNPAYGPLAIDSEWAPRIRGLFQWLGPTALPLTHTTGAVECSVRRIKSFSPPQNPLVVLLESEAEAVEAELQRHFATIVLSPWADWDQAGDEVPGSAGPQLLMTSRATIDGVKAHDPFHDEITMLVEPAILPMISVGLGIRGTWVQIVREHDFGSAVAAKTQAPTRFWYMDELRLTLPSYYI</sequence>
<organism evidence="2 3">
    <name type="scientific">Sphagnurus paluster</name>
    <dbReference type="NCBI Taxonomy" id="117069"/>
    <lineage>
        <taxon>Eukaryota</taxon>
        <taxon>Fungi</taxon>
        <taxon>Dikarya</taxon>
        <taxon>Basidiomycota</taxon>
        <taxon>Agaricomycotina</taxon>
        <taxon>Agaricomycetes</taxon>
        <taxon>Agaricomycetidae</taxon>
        <taxon>Agaricales</taxon>
        <taxon>Tricholomatineae</taxon>
        <taxon>Lyophyllaceae</taxon>
        <taxon>Sphagnurus</taxon>
    </lineage>
</organism>
<dbReference type="AlphaFoldDB" id="A0A9P7K887"/>
<dbReference type="GO" id="GO:0033167">
    <property type="term" value="C:ARC complex"/>
    <property type="evidence" value="ECO:0007669"/>
    <property type="project" value="InterPro"/>
</dbReference>
<dbReference type="OrthoDB" id="435402at2759"/>
<dbReference type="InterPro" id="IPR018606">
    <property type="entry name" value="Arb1"/>
</dbReference>
<name>A0A9P7K887_9AGAR</name>
<reference evidence="2" key="2">
    <citation type="submission" date="2021-10" db="EMBL/GenBank/DDBJ databases">
        <title>Phylogenomics reveals ancestral predisposition of the termite-cultivated fungus Termitomyces towards a domesticated lifestyle.</title>
        <authorList>
            <person name="Auxier B."/>
            <person name="Grum-Grzhimaylo A."/>
            <person name="Cardenas M.E."/>
            <person name="Lodge J.D."/>
            <person name="Laessoe T."/>
            <person name="Pedersen O."/>
            <person name="Smith M.E."/>
            <person name="Kuyper T.W."/>
            <person name="Franco-Molano E.A."/>
            <person name="Baroni T.J."/>
            <person name="Aanen D.K."/>
        </authorList>
    </citation>
    <scope>NUCLEOTIDE SEQUENCE</scope>
    <source>
        <strain evidence="2">D49</strain>
    </source>
</reference>
<reference evidence="2" key="1">
    <citation type="submission" date="2021-02" db="EMBL/GenBank/DDBJ databases">
        <authorList>
            <person name="Nieuwenhuis M."/>
            <person name="Van De Peppel L.J.J."/>
        </authorList>
    </citation>
    <scope>NUCLEOTIDE SEQUENCE</scope>
    <source>
        <strain evidence="2">D49</strain>
    </source>
</reference>
<gene>
    <name evidence="2" type="ORF">H0H81_005888</name>
</gene>
<proteinExistence type="predicted"/>
<dbReference type="EMBL" id="JABCKI010005715">
    <property type="protein sequence ID" value="KAG5639705.1"/>
    <property type="molecule type" value="Genomic_DNA"/>
</dbReference>
<dbReference type="Proteomes" id="UP000717328">
    <property type="component" value="Unassembled WGS sequence"/>
</dbReference>
<dbReference type="GO" id="GO:0031047">
    <property type="term" value="P:regulatory ncRNA-mediated gene silencing"/>
    <property type="evidence" value="ECO:0007669"/>
    <property type="project" value="InterPro"/>
</dbReference>
<comment type="caution">
    <text evidence="2">The sequence shown here is derived from an EMBL/GenBank/DDBJ whole genome shotgun (WGS) entry which is preliminary data.</text>
</comment>
<feature type="region of interest" description="Disordered" evidence="1">
    <location>
        <begin position="121"/>
        <end position="140"/>
    </location>
</feature>
<accession>A0A9P7K887</accession>
<protein>
    <submittedName>
        <fullName evidence="2">Uncharacterized protein</fullName>
    </submittedName>
</protein>